<comment type="caution">
    <text evidence="2">The sequence shown here is derived from an EMBL/GenBank/DDBJ whole genome shotgun (WGS) entry which is preliminary data.</text>
</comment>
<name>A0A1X2HB98_SYNRA</name>
<dbReference type="EMBL" id="MCGN01000006">
    <property type="protein sequence ID" value="ORY95474.1"/>
    <property type="molecule type" value="Genomic_DNA"/>
</dbReference>
<evidence type="ECO:0000313" key="3">
    <source>
        <dbReference type="Proteomes" id="UP000242180"/>
    </source>
</evidence>
<organism evidence="2 3">
    <name type="scientific">Syncephalastrum racemosum</name>
    <name type="common">Filamentous fungus</name>
    <dbReference type="NCBI Taxonomy" id="13706"/>
    <lineage>
        <taxon>Eukaryota</taxon>
        <taxon>Fungi</taxon>
        <taxon>Fungi incertae sedis</taxon>
        <taxon>Mucoromycota</taxon>
        <taxon>Mucoromycotina</taxon>
        <taxon>Mucoromycetes</taxon>
        <taxon>Mucorales</taxon>
        <taxon>Syncephalastraceae</taxon>
        <taxon>Syncephalastrum</taxon>
    </lineage>
</organism>
<gene>
    <name evidence="2" type="ORF">BCR43DRAFT_302358</name>
</gene>
<dbReference type="InParanoid" id="A0A1X2HB98"/>
<evidence type="ECO:0000313" key="2">
    <source>
        <dbReference type="EMBL" id="ORY95474.1"/>
    </source>
</evidence>
<feature type="chain" id="PRO_5012394466" evidence="1">
    <location>
        <begin position="25"/>
        <end position="70"/>
    </location>
</feature>
<dbReference type="AlphaFoldDB" id="A0A1X2HB98"/>
<protein>
    <submittedName>
        <fullName evidence="2">Uncharacterized protein</fullName>
    </submittedName>
</protein>
<keyword evidence="1" id="KW-0732">Signal</keyword>
<reference evidence="2 3" key="1">
    <citation type="submission" date="2016-07" db="EMBL/GenBank/DDBJ databases">
        <title>Pervasive Adenine N6-methylation of Active Genes in Fungi.</title>
        <authorList>
            <consortium name="DOE Joint Genome Institute"/>
            <person name="Mondo S.J."/>
            <person name="Dannebaum R.O."/>
            <person name="Kuo R.C."/>
            <person name="Labutti K."/>
            <person name="Haridas S."/>
            <person name="Kuo A."/>
            <person name="Salamov A."/>
            <person name="Ahrendt S.R."/>
            <person name="Lipzen A."/>
            <person name="Sullivan W."/>
            <person name="Andreopoulos W.B."/>
            <person name="Clum A."/>
            <person name="Lindquist E."/>
            <person name="Daum C."/>
            <person name="Ramamoorthy G.K."/>
            <person name="Gryganskyi A."/>
            <person name="Culley D."/>
            <person name="Magnuson J.K."/>
            <person name="James T.Y."/>
            <person name="O'Malley M.A."/>
            <person name="Stajich J.E."/>
            <person name="Spatafora J.W."/>
            <person name="Visel A."/>
            <person name="Grigoriev I.V."/>
        </authorList>
    </citation>
    <scope>NUCLEOTIDE SEQUENCE [LARGE SCALE GENOMIC DNA]</scope>
    <source>
        <strain evidence="2 3">NRRL 2496</strain>
    </source>
</reference>
<evidence type="ECO:0000256" key="1">
    <source>
        <dbReference type="SAM" id="SignalP"/>
    </source>
</evidence>
<proteinExistence type="predicted"/>
<dbReference type="Proteomes" id="UP000242180">
    <property type="component" value="Unassembled WGS sequence"/>
</dbReference>
<sequence>MTIAFFGSFDMVFAILANCDPVASQTVFNVCILLSSSFSLPLQISFEIRYNFWIVASSHRPMLIILAGQT</sequence>
<feature type="signal peptide" evidence="1">
    <location>
        <begin position="1"/>
        <end position="24"/>
    </location>
</feature>
<keyword evidence="3" id="KW-1185">Reference proteome</keyword>
<accession>A0A1X2HB98</accession>